<dbReference type="GO" id="GO:0003723">
    <property type="term" value="F:RNA binding"/>
    <property type="evidence" value="ECO:0007669"/>
    <property type="project" value="InterPro"/>
</dbReference>
<dbReference type="RefSeq" id="WP_116592973.1">
    <property type="nucleotide sequence ID" value="NZ_MZGS01000031.1"/>
</dbReference>
<evidence type="ECO:0000256" key="2">
    <source>
        <dbReference type="ARBA" id="ARBA00022214"/>
    </source>
</evidence>
<dbReference type="SUPFAM" id="SSF53933">
    <property type="entry name" value="Microbial ribonucleases"/>
    <property type="match status" value="1"/>
</dbReference>
<dbReference type="EMBL" id="MZGS01000031">
    <property type="protein sequence ID" value="PWB84861.1"/>
    <property type="molecule type" value="Genomic_DNA"/>
</dbReference>
<dbReference type="Pfam" id="PF00545">
    <property type="entry name" value="Ribonuclease"/>
    <property type="match status" value="1"/>
</dbReference>
<reference evidence="6 7" key="1">
    <citation type="submission" date="2017-03" db="EMBL/GenBank/DDBJ databases">
        <title>Genome sequence of Methanobrevibacter thaueri.</title>
        <authorList>
            <person name="Poehlein A."/>
            <person name="Seedorf H."/>
            <person name="Daniel R."/>
        </authorList>
    </citation>
    <scope>NUCLEOTIDE SEQUENCE [LARGE SCALE GENOMIC DNA]</scope>
    <source>
        <strain evidence="6 7">DSM 11995</strain>
    </source>
</reference>
<name>A0A315XKE3_9EURY</name>
<dbReference type="GO" id="GO:0016787">
    <property type="term" value="F:hydrolase activity"/>
    <property type="evidence" value="ECO:0007669"/>
    <property type="project" value="UniProtKB-KW"/>
</dbReference>
<dbReference type="PRINTS" id="PR00117">
    <property type="entry name" value="BARNASE"/>
</dbReference>
<evidence type="ECO:0000256" key="4">
    <source>
        <dbReference type="ARBA" id="ARBA00022722"/>
    </source>
</evidence>
<keyword evidence="7" id="KW-1185">Reference proteome</keyword>
<dbReference type="InterPro" id="IPR016191">
    <property type="entry name" value="Ribonuclease/ribotoxin"/>
</dbReference>
<dbReference type="InterPro" id="IPR000026">
    <property type="entry name" value="N1-like"/>
</dbReference>
<comment type="caution">
    <text evidence="6">The sequence shown here is derived from an EMBL/GenBank/DDBJ whole genome shotgun (WGS) entry which is preliminary data.</text>
</comment>
<dbReference type="Proteomes" id="UP000251717">
    <property type="component" value="Unassembled WGS sequence"/>
</dbReference>
<proteinExistence type="predicted"/>
<gene>
    <name evidence="6" type="ORF">MBBTH_20980</name>
</gene>
<dbReference type="GO" id="GO:0004521">
    <property type="term" value="F:RNA endonuclease activity"/>
    <property type="evidence" value="ECO:0007669"/>
    <property type="project" value="InterPro"/>
</dbReference>
<keyword evidence="5 6" id="KW-0378">Hydrolase</keyword>
<dbReference type="GO" id="GO:0005576">
    <property type="term" value="C:extracellular region"/>
    <property type="evidence" value="ECO:0007669"/>
    <property type="project" value="UniProtKB-SubCell"/>
</dbReference>
<dbReference type="OrthoDB" id="76709at2157"/>
<evidence type="ECO:0000256" key="3">
    <source>
        <dbReference type="ARBA" id="ARBA00022525"/>
    </source>
</evidence>
<protein>
    <recommendedName>
        <fullName evidence="2">Ribonuclease</fullName>
    </recommendedName>
</protein>
<evidence type="ECO:0000256" key="5">
    <source>
        <dbReference type="ARBA" id="ARBA00022801"/>
    </source>
</evidence>
<keyword evidence="3" id="KW-0964">Secreted</keyword>
<keyword evidence="4" id="KW-0540">Nuclease</keyword>
<evidence type="ECO:0000256" key="1">
    <source>
        <dbReference type="ARBA" id="ARBA00004613"/>
    </source>
</evidence>
<sequence length="150" mass="16446">MNKKLVLLIALVVALVSLSAVSAGFLDFLGLGNDDGSDVSVVEDGQYCTVDEVAAYIKEFHKLPSNYITKKEANALGWHGGPLKKYAPGKSIGGDTFTNRQHILPDSDSKYIECDINANGTNRGAERIVYNSGNYKVYYTDDHYNTFTEV</sequence>
<dbReference type="InterPro" id="IPR001887">
    <property type="entry name" value="Barnase"/>
</dbReference>
<dbReference type="AlphaFoldDB" id="A0A315XKE3"/>
<evidence type="ECO:0000313" key="6">
    <source>
        <dbReference type="EMBL" id="PWB84861.1"/>
    </source>
</evidence>
<accession>A0A315XKE3</accession>
<dbReference type="Gene3D" id="3.10.450.30">
    <property type="entry name" value="Microbial ribonucleases"/>
    <property type="match status" value="1"/>
</dbReference>
<evidence type="ECO:0000313" key="7">
    <source>
        <dbReference type="Proteomes" id="UP000251717"/>
    </source>
</evidence>
<organism evidence="6 7">
    <name type="scientific">Methanobrevibacter thaueri</name>
    <dbReference type="NCBI Taxonomy" id="190975"/>
    <lineage>
        <taxon>Archaea</taxon>
        <taxon>Methanobacteriati</taxon>
        <taxon>Methanobacteriota</taxon>
        <taxon>Methanomada group</taxon>
        <taxon>Methanobacteria</taxon>
        <taxon>Methanobacteriales</taxon>
        <taxon>Methanobacteriaceae</taxon>
        <taxon>Methanobrevibacter</taxon>
    </lineage>
</organism>
<comment type="subcellular location">
    <subcellularLocation>
        <location evidence="1">Secreted</location>
    </subcellularLocation>
</comment>